<feature type="domain" description="SIS" evidence="9">
    <location>
        <begin position="35"/>
        <end position="178"/>
    </location>
</feature>
<dbReference type="InterPro" id="IPR000644">
    <property type="entry name" value="CBS_dom"/>
</dbReference>
<dbReference type="GO" id="GO:0019146">
    <property type="term" value="F:arabinose-5-phosphate isomerase activity"/>
    <property type="evidence" value="ECO:0007669"/>
    <property type="project" value="UniProtKB-ARBA"/>
</dbReference>
<evidence type="ECO:0000259" key="9">
    <source>
        <dbReference type="PROSITE" id="PS51464"/>
    </source>
</evidence>
<evidence type="ECO:0000313" key="10">
    <source>
        <dbReference type="EMBL" id="SDI93418.1"/>
    </source>
</evidence>
<proteinExistence type="inferred from homology"/>
<dbReference type="GO" id="GO:0005975">
    <property type="term" value="P:carbohydrate metabolic process"/>
    <property type="evidence" value="ECO:0007669"/>
    <property type="project" value="InterPro"/>
</dbReference>
<dbReference type="EMBL" id="FNDI01000027">
    <property type="protein sequence ID" value="SDI93418.1"/>
    <property type="molecule type" value="Genomic_DNA"/>
</dbReference>
<accession>A0A7Z7BDV2</accession>
<dbReference type="InterPro" id="IPR050986">
    <property type="entry name" value="GutQ/KpsF_isomerases"/>
</dbReference>
<evidence type="ECO:0000256" key="2">
    <source>
        <dbReference type="ARBA" id="ARBA00022737"/>
    </source>
</evidence>
<dbReference type="InterPro" id="IPR046342">
    <property type="entry name" value="CBS_dom_sf"/>
</dbReference>
<dbReference type="PROSITE" id="PS51371">
    <property type="entry name" value="CBS"/>
    <property type="match status" value="1"/>
</dbReference>
<dbReference type="GO" id="GO:1901135">
    <property type="term" value="P:carbohydrate derivative metabolic process"/>
    <property type="evidence" value="ECO:0007669"/>
    <property type="project" value="InterPro"/>
</dbReference>
<evidence type="ECO:0000256" key="1">
    <source>
        <dbReference type="ARBA" id="ARBA00008165"/>
    </source>
</evidence>
<dbReference type="PANTHER" id="PTHR42745:SF1">
    <property type="entry name" value="ARABINOSE 5-PHOSPHATE ISOMERASE KDSD"/>
    <property type="match status" value="1"/>
</dbReference>
<gene>
    <name evidence="10" type="ORF">SAMN04487926_127107</name>
</gene>
<dbReference type="Gene3D" id="3.10.580.10">
    <property type="entry name" value="CBS-domain"/>
    <property type="match status" value="1"/>
</dbReference>
<keyword evidence="5" id="KW-0862">Zinc</keyword>
<dbReference type="Proteomes" id="UP000198900">
    <property type="component" value="Unassembled WGS sequence"/>
</dbReference>
<dbReference type="SUPFAM" id="SSF53697">
    <property type="entry name" value="SIS domain"/>
    <property type="match status" value="1"/>
</dbReference>
<evidence type="ECO:0000256" key="7">
    <source>
        <dbReference type="PROSITE-ProRule" id="PRU00703"/>
    </source>
</evidence>
<dbReference type="RefSeq" id="WP_091787136.1">
    <property type="nucleotide sequence ID" value="NZ_FNDI01000027.1"/>
</dbReference>
<sequence>MNNPWFVASAARVFEVEARAVAALAARLDDNYSKAVRTIIDSTGRVIVCGMGKSGIVGRKIAATLSSTGTPAFFMHPAEAYHGDLGMVQRSDVFIAISNSGETNEVIQLLPFLRQNGNKMIAFTGNPYSTLAKAAHCHLDIGVETEACPLQLAPTASTTAALAMGDALAVTLMEARDFKPENFARFHPGGSLGRRLLRMVEDEMVSNNLPFVDGAAKVMEVLSVMTKSKLGLAIVRNEVGDGLITDGDVRRLLEEHEETAFEKSATEFMSRDPVVVQVGTRVEDALVLLERHRITSLLVVDHSGIVGIFKK</sequence>
<evidence type="ECO:0000256" key="3">
    <source>
        <dbReference type="ARBA" id="ARBA00023122"/>
    </source>
</evidence>
<feature type="site" description="Catalytically relevant" evidence="6">
    <location>
        <position position="146"/>
    </location>
</feature>
<dbReference type="Pfam" id="PF01380">
    <property type="entry name" value="SIS"/>
    <property type="match status" value="1"/>
</dbReference>
<name>A0A7Z7BDV2_9BURK</name>
<reference evidence="10" key="1">
    <citation type="submission" date="2016-10" db="EMBL/GenBank/DDBJ databases">
        <authorList>
            <person name="Varghese N."/>
            <person name="Submissions S."/>
        </authorList>
    </citation>
    <scope>NUCLEOTIDE SEQUENCE [LARGE SCALE GENOMIC DNA]</scope>
    <source>
        <strain evidence="10">YR281</strain>
    </source>
</reference>
<keyword evidence="10" id="KW-0413">Isomerase</keyword>
<feature type="site" description="Catalytically relevant" evidence="6">
    <location>
        <position position="187"/>
    </location>
</feature>
<dbReference type="FunFam" id="3.40.50.10490:FF:000011">
    <property type="entry name" value="Arabinose 5-phosphate isomerase"/>
    <property type="match status" value="1"/>
</dbReference>
<dbReference type="CDD" id="cd05014">
    <property type="entry name" value="SIS_Kpsf"/>
    <property type="match status" value="1"/>
</dbReference>
<dbReference type="Gene3D" id="3.40.50.10490">
    <property type="entry name" value="Glucose-6-phosphate isomerase like protein, domain 1"/>
    <property type="match status" value="1"/>
</dbReference>
<feature type="site" description="Catalytically relevant" evidence="6">
    <location>
        <position position="53"/>
    </location>
</feature>
<evidence type="ECO:0000259" key="8">
    <source>
        <dbReference type="PROSITE" id="PS51371"/>
    </source>
</evidence>
<evidence type="ECO:0000256" key="6">
    <source>
        <dbReference type="PIRSR" id="PIRSR004692-3"/>
    </source>
</evidence>
<keyword evidence="5" id="KW-0479">Metal-binding</keyword>
<dbReference type="PANTHER" id="PTHR42745">
    <property type="match status" value="1"/>
</dbReference>
<dbReference type="NCBIfam" id="TIGR00393">
    <property type="entry name" value="kpsF"/>
    <property type="match status" value="1"/>
</dbReference>
<dbReference type="InterPro" id="IPR001347">
    <property type="entry name" value="SIS_dom"/>
</dbReference>
<dbReference type="PROSITE" id="PS51464">
    <property type="entry name" value="SIS"/>
    <property type="match status" value="1"/>
</dbReference>
<keyword evidence="11" id="KW-1185">Reference proteome</keyword>
<dbReference type="AlphaFoldDB" id="A0A7Z7BDV2"/>
<dbReference type="GO" id="GO:0097367">
    <property type="term" value="F:carbohydrate derivative binding"/>
    <property type="evidence" value="ECO:0007669"/>
    <property type="project" value="InterPro"/>
</dbReference>
<comment type="caution">
    <text evidence="10">The sequence shown here is derived from an EMBL/GenBank/DDBJ whole genome shotgun (WGS) entry which is preliminary data.</text>
</comment>
<dbReference type="InterPro" id="IPR004800">
    <property type="entry name" value="KdsD/KpsF-type"/>
</dbReference>
<dbReference type="GO" id="GO:0046872">
    <property type="term" value="F:metal ion binding"/>
    <property type="evidence" value="ECO:0007669"/>
    <property type="project" value="UniProtKB-KW"/>
</dbReference>
<feature type="domain" description="CBS" evidence="8">
    <location>
        <begin position="269"/>
        <end position="311"/>
    </location>
</feature>
<feature type="binding site" evidence="5">
    <location>
        <position position="76"/>
    </location>
    <ligand>
        <name>Zn(2+)</name>
        <dbReference type="ChEBI" id="CHEBI:29105"/>
    </ligand>
</feature>
<dbReference type="Pfam" id="PF00571">
    <property type="entry name" value="CBS"/>
    <property type="match status" value="1"/>
</dbReference>
<keyword evidence="3 7" id="KW-0129">CBS domain</keyword>
<evidence type="ECO:0000256" key="4">
    <source>
        <dbReference type="PIRNR" id="PIRNR004692"/>
    </source>
</evidence>
<organism evidence="10 11">
    <name type="scientific">Paraburkholderia steynii</name>
    <dbReference type="NCBI Taxonomy" id="1245441"/>
    <lineage>
        <taxon>Bacteria</taxon>
        <taxon>Pseudomonadati</taxon>
        <taxon>Pseudomonadota</taxon>
        <taxon>Betaproteobacteria</taxon>
        <taxon>Burkholderiales</taxon>
        <taxon>Burkholderiaceae</taxon>
        <taxon>Paraburkholderia</taxon>
    </lineage>
</organism>
<keyword evidence="2" id="KW-0677">Repeat</keyword>
<protein>
    <submittedName>
        <fullName evidence="10">Arabinose-5-phosphate isomerase</fullName>
    </submittedName>
</protein>
<dbReference type="InterPro" id="IPR035474">
    <property type="entry name" value="SIS_Kpsf"/>
</dbReference>
<dbReference type="InterPro" id="IPR046348">
    <property type="entry name" value="SIS_dom_sf"/>
</dbReference>
<comment type="similarity">
    <text evidence="1 4">Belongs to the SIS family. GutQ/KpsF subfamily.</text>
</comment>
<evidence type="ECO:0000256" key="5">
    <source>
        <dbReference type="PIRSR" id="PIRSR004692-2"/>
    </source>
</evidence>
<evidence type="ECO:0000313" key="11">
    <source>
        <dbReference type="Proteomes" id="UP000198900"/>
    </source>
</evidence>
<feature type="site" description="Catalytically relevant" evidence="6">
    <location>
        <position position="105"/>
    </location>
</feature>
<dbReference type="PIRSF" id="PIRSF004692">
    <property type="entry name" value="KdsD_KpsF"/>
    <property type="match status" value="1"/>
</dbReference>